<keyword evidence="1" id="KW-0472">Membrane</keyword>
<proteinExistence type="predicted"/>
<protein>
    <submittedName>
        <fullName evidence="2">Uncharacterized protein</fullName>
    </submittedName>
</protein>
<dbReference type="Proteomes" id="UP001295684">
    <property type="component" value="Unassembled WGS sequence"/>
</dbReference>
<evidence type="ECO:0000313" key="3">
    <source>
        <dbReference type="Proteomes" id="UP001295684"/>
    </source>
</evidence>
<dbReference type="EMBL" id="CAMPGE010014224">
    <property type="protein sequence ID" value="CAI2372907.1"/>
    <property type="molecule type" value="Genomic_DNA"/>
</dbReference>
<feature type="transmembrane region" description="Helical" evidence="1">
    <location>
        <begin position="53"/>
        <end position="71"/>
    </location>
</feature>
<gene>
    <name evidence="2" type="ORF">ECRASSUSDP1_LOCUS14244</name>
</gene>
<keyword evidence="3" id="KW-1185">Reference proteome</keyword>
<dbReference type="AlphaFoldDB" id="A0AAD2CWK2"/>
<name>A0AAD2CWK2_EUPCR</name>
<accession>A0AAD2CWK2</accession>
<organism evidence="2 3">
    <name type="scientific">Euplotes crassus</name>
    <dbReference type="NCBI Taxonomy" id="5936"/>
    <lineage>
        <taxon>Eukaryota</taxon>
        <taxon>Sar</taxon>
        <taxon>Alveolata</taxon>
        <taxon>Ciliophora</taxon>
        <taxon>Intramacronucleata</taxon>
        <taxon>Spirotrichea</taxon>
        <taxon>Hypotrichia</taxon>
        <taxon>Euplotida</taxon>
        <taxon>Euplotidae</taxon>
        <taxon>Moneuplotes</taxon>
    </lineage>
</organism>
<reference evidence="2" key="1">
    <citation type="submission" date="2023-07" db="EMBL/GenBank/DDBJ databases">
        <authorList>
            <consortium name="AG Swart"/>
            <person name="Singh M."/>
            <person name="Singh A."/>
            <person name="Seah K."/>
            <person name="Emmerich C."/>
        </authorList>
    </citation>
    <scope>NUCLEOTIDE SEQUENCE</scope>
    <source>
        <strain evidence="2">DP1</strain>
    </source>
</reference>
<comment type="caution">
    <text evidence="2">The sequence shown here is derived from an EMBL/GenBank/DDBJ whole genome shotgun (WGS) entry which is preliminary data.</text>
</comment>
<keyword evidence="1" id="KW-0812">Transmembrane</keyword>
<keyword evidence="1" id="KW-1133">Transmembrane helix</keyword>
<sequence length="321" mass="37377">MLSRISSKSRLIHNLPRRYATQFKDFFGISQSIEKRKIENDHMLNYNISNTKVISGLLGSIVCLGIAIHLMSTKKSATIFSFLDLYKNKLSISLCTSFDSPEWLLKKKMMIMANLLENLNSATTLESKNQAEYIRLCKMLIHCIKKAKVRAMVNGNTYCLDEFLTCIAFIIPRLEVKDQFIKCKENLLSIIIELMYQYCLYLQTSKKTLPEKKYQEILLKSHKIIKKGSILLIKHTDSLLIDSTANYLKILKIMIEVDHFYSFQNSSSDEPQKLHLELKQKLKAKIEPLISEYLHDYDFNKALYGENDIFTKWEEIFKTPT</sequence>
<evidence type="ECO:0000256" key="1">
    <source>
        <dbReference type="SAM" id="Phobius"/>
    </source>
</evidence>
<evidence type="ECO:0000313" key="2">
    <source>
        <dbReference type="EMBL" id="CAI2372907.1"/>
    </source>
</evidence>